<comment type="caution">
    <text evidence="2">The sequence shown here is derived from an EMBL/GenBank/DDBJ whole genome shotgun (WGS) entry which is preliminary data.</text>
</comment>
<organism evidence="2 3">
    <name type="scientific">Vespula vulgaris</name>
    <name type="common">Yellow jacket</name>
    <name type="synonym">Wasp</name>
    <dbReference type="NCBI Taxonomy" id="7454"/>
    <lineage>
        <taxon>Eukaryota</taxon>
        <taxon>Metazoa</taxon>
        <taxon>Ecdysozoa</taxon>
        <taxon>Arthropoda</taxon>
        <taxon>Hexapoda</taxon>
        <taxon>Insecta</taxon>
        <taxon>Pterygota</taxon>
        <taxon>Neoptera</taxon>
        <taxon>Endopterygota</taxon>
        <taxon>Hymenoptera</taxon>
        <taxon>Apocrita</taxon>
        <taxon>Aculeata</taxon>
        <taxon>Vespoidea</taxon>
        <taxon>Vespidae</taxon>
        <taxon>Vespinae</taxon>
        <taxon>Vespula</taxon>
    </lineage>
</organism>
<name>A0A834MSP8_VESVU</name>
<accession>A0A834MSP8</accession>
<evidence type="ECO:0000256" key="1">
    <source>
        <dbReference type="SAM" id="Phobius"/>
    </source>
</evidence>
<dbReference type="EMBL" id="JACSEA010000019">
    <property type="protein sequence ID" value="KAF7382249.1"/>
    <property type="molecule type" value="Genomic_DNA"/>
</dbReference>
<keyword evidence="1" id="KW-0472">Membrane</keyword>
<keyword evidence="1" id="KW-1133">Transmembrane helix</keyword>
<keyword evidence="1" id="KW-0812">Transmembrane</keyword>
<sequence length="146" mass="16493">MVEHMLHYLIGHITPSVSFVIIFEAVGFYLAVNSRNGLAWQGVDFGTNHIALRGEVSTYFAWIMDSLGFNSRCPFDQQMFIPLASLLIVECKRVHVLVISAKSLYYFAFVDSMLSLKYLMPPVIVSRNSWDMSAKTLTGSMLAEFL</sequence>
<keyword evidence="3" id="KW-1185">Reference proteome</keyword>
<dbReference type="Proteomes" id="UP000614350">
    <property type="component" value="Unassembled WGS sequence"/>
</dbReference>
<reference evidence="2" key="1">
    <citation type="journal article" date="2020" name="G3 (Bethesda)">
        <title>High-Quality Assemblies for Three Invasive Social Wasps from the &lt;i&gt;Vespula&lt;/i&gt; Genus.</title>
        <authorList>
            <person name="Harrop T.W.R."/>
            <person name="Guhlin J."/>
            <person name="McLaughlin G.M."/>
            <person name="Permina E."/>
            <person name="Stockwell P."/>
            <person name="Gilligan J."/>
            <person name="Le Lec M.F."/>
            <person name="Gruber M.A.M."/>
            <person name="Quinn O."/>
            <person name="Lovegrove M."/>
            <person name="Duncan E.J."/>
            <person name="Remnant E.J."/>
            <person name="Van Eeckhoven J."/>
            <person name="Graham B."/>
            <person name="Knapp R.A."/>
            <person name="Langford K.W."/>
            <person name="Kronenberg Z."/>
            <person name="Press M.O."/>
            <person name="Eacker S.M."/>
            <person name="Wilson-Rankin E.E."/>
            <person name="Purcell J."/>
            <person name="Lester P.J."/>
            <person name="Dearden P.K."/>
        </authorList>
    </citation>
    <scope>NUCLEOTIDE SEQUENCE</scope>
    <source>
        <strain evidence="2">Marl-1</strain>
    </source>
</reference>
<evidence type="ECO:0000313" key="2">
    <source>
        <dbReference type="EMBL" id="KAF7382249.1"/>
    </source>
</evidence>
<gene>
    <name evidence="2" type="ORF">HZH66_013681</name>
</gene>
<evidence type="ECO:0000313" key="3">
    <source>
        <dbReference type="Proteomes" id="UP000614350"/>
    </source>
</evidence>
<feature type="transmembrane region" description="Helical" evidence="1">
    <location>
        <begin position="6"/>
        <end position="32"/>
    </location>
</feature>
<proteinExistence type="predicted"/>
<dbReference type="AlphaFoldDB" id="A0A834MSP8"/>
<protein>
    <submittedName>
        <fullName evidence="2">Uncharacterized protein</fullName>
    </submittedName>
</protein>